<keyword evidence="1" id="KW-1133">Transmembrane helix</keyword>
<dbReference type="RefSeq" id="WP_027262164.1">
    <property type="nucleotide sequence ID" value="NZ_FPAW01000034.1"/>
</dbReference>
<proteinExistence type="predicted"/>
<keyword evidence="1" id="KW-0812">Transmembrane</keyword>
<evidence type="ECO:0000313" key="3">
    <source>
        <dbReference type="Proteomes" id="UP000182466"/>
    </source>
</evidence>
<dbReference type="EMBL" id="FPAW01000034">
    <property type="protein sequence ID" value="SFU15190.1"/>
    <property type="molecule type" value="Genomic_DNA"/>
</dbReference>
<dbReference type="AlphaFoldDB" id="A0A1I7DU34"/>
<sequence>MTFPEWTKPGIYGALMGAAAISLVGFSWGGWMTGSNAEKMAKRFAGEEITQAMVPVCLEMSAVDPDRISKLALIQEASGFNRRKAIMASGWVTIPGTEDPNRDLADACIAGLELDAS</sequence>
<name>A0A1I7DU34_9RHOB</name>
<keyword evidence="1" id="KW-0472">Membrane</keyword>
<reference evidence="2 3" key="1">
    <citation type="submission" date="2016-10" db="EMBL/GenBank/DDBJ databases">
        <authorList>
            <person name="de Groot N.N."/>
        </authorList>
    </citation>
    <scope>NUCLEOTIDE SEQUENCE [LARGE SCALE GENOMIC DNA]</scope>
    <source>
        <strain evidence="2 3">CGMCC 1.10959</strain>
    </source>
</reference>
<evidence type="ECO:0000256" key="1">
    <source>
        <dbReference type="SAM" id="Phobius"/>
    </source>
</evidence>
<dbReference type="STRING" id="999627.SAMN05216236_13449"/>
<accession>A0A1I7DU34</accession>
<gene>
    <name evidence="2" type="ORF">SAMN05216236_13449</name>
</gene>
<organism evidence="2 3">
    <name type="scientific">Sedimentitalea nanhaiensis</name>
    <dbReference type="NCBI Taxonomy" id="999627"/>
    <lineage>
        <taxon>Bacteria</taxon>
        <taxon>Pseudomonadati</taxon>
        <taxon>Pseudomonadota</taxon>
        <taxon>Alphaproteobacteria</taxon>
        <taxon>Rhodobacterales</taxon>
        <taxon>Paracoccaceae</taxon>
        <taxon>Sedimentitalea</taxon>
    </lineage>
</organism>
<keyword evidence="3" id="KW-1185">Reference proteome</keyword>
<protein>
    <submittedName>
        <fullName evidence="2">Uncharacterized protein</fullName>
    </submittedName>
</protein>
<evidence type="ECO:0000313" key="2">
    <source>
        <dbReference type="EMBL" id="SFU15190.1"/>
    </source>
</evidence>
<feature type="transmembrane region" description="Helical" evidence="1">
    <location>
        <begin position="12"/>
        <end position="33"/>
    </location>
</feature>
<dbReference type="Proteomes" id="UP000182466">
    <property type="component" value="Unassembled WGS sequence"/>
</dbReference>
<dbReference type="OrthoDB" id="5514977at2"/>